<dbReference type="AlphaFoldDB" id="A0A485LUZ6"/>
<evidence type="ECO:0000256" key="6">
    <source>
        <dbReference type="ARBA" id="ARBA00022989"/>
    </source>
</evidence>
<evidence type="ECO:0000256" key="10">
    <source>
        <dbReference type="RuleBase" id="RU000488"/>
    </source>
</evidence>
<evidence type="ECO:0000256" key="5">
    <source>
        <dbReference type="ARBA" id="ARBA00022737"/>
    </source>
</evidence>
<evidence type="ECO:0000256" key="4">
    <source>
        <dbReference type="ARBA" id="ARBA00022692"/>
    </source>
</evidence>
<proteinExistence type="inferred from homology"/>
<dbReference type="PANTHER" id="PTHR45624:SF12">
    <property type="entry name" value="MITOCHONDRIAL ORNITHINE TRANSPORTER 1"/>
    <property type="match status" value="1"/>
</dbReference>
<dbReference type="EMBL" id="CAADRA010007431">
    <property type="protein sequence ID" value="VFU01169.1"/>
    <property type="molecule type" value="Genomic_DNA"/>
</dbReference>
<name>A0A485LUZ6_9STRA</name>
<sequence length="297" mass="31687">MLDLRETTAGTVGAVFNVYAGLPLDVAKVRLQTQGIYTGLSDVLVKTARQEGVRALWKGATPALSSAILENSALFTAQGALKRLVFGDAVNLKTSDEALLGAGAGVFAALAITPSEVIKCRLQTHKGVHSLGVWTCIQQVFVERGPLGFLHGLPAVMLRDVPFAMCFFGAYQFYTTQLMTWQGVESRHELHPLAVMLCGGASGSTGWSIVFPADVIKSRMQIAGGLGFAASARAVWAEQGVRGFYRGWSAAVIRSFPADGSLFLGVEMTHRLFKLLEENDTDATAVVAAKKQLPLAA</sequence>
<evidence type="ECO:0000313" key="11">
    <source>
        <dbReference type="EMBL" id="KAF0683406.1"/>
    </source>
</evidence>
<dbReference type="GO" id="GO:1990575">
    <property type="term" value="P:mitochondrial L-ornithine transmembrane transport"/>
    <property type="evidence" value="ECO:0007669"/>
    <property type="project" value="TreeGrafter"/>
</dbReference>
<dbReference type="Pfam" id="PF00153">
    <property type="entry name" value="Mito_carr"/>
    <property type="match status" value="3"/>
</dbReference>
<reference evidence="11" key="2">
    <citation type="submission" date="2019-06" db="EMBL/GenBank/DDBJ databases">
        <title>Genomics analysis of Aphanomyces spp. identifies a new class of oomycete effector associated with host adaptation.</title>
        <authorList>
            <person name="Gaulin E."/>
        </authorList>
    </citation>
    <scope>NUCLEOTIDE SEQUENCE</scope>
    <source>
        <strain evidence="11">CBS 578.67</strain>
    </source>
</reference>
<comment type="subcellular location">
    <subcellularLocation>
        <location evidence="1">Mitochondrion membrane</location>
        <topology evidence="1">Multi-pass membrane protein</topology>
    </subcellularLocation>
</comment>
<keyword evidence="4 9" id="KW-0812">Transmembrane</keyword>
<evidence type="ECO:0000256" key="9">
    <source>
        <dbReference type="PROSITE-ProRule" id="PRU00282"/>
    </source>
</evidence>
<dbReference type="OrthoDB" id="14252at2759"/>
<evidence type="ECO:0000256" key="8">
    <source>
        <dbReference type="ARBA" id="ARBA00023136"/>
    </source>
</evidence>
<evidence type="ECO:0000256" key="1">
    <source>
        <dbReference type="ARBA" id="ARBA00004225"/>
    </source>
</evidence>
<gene>
    <name evidence="12" type="primary">Aste57867_24530</name>
    <name evidence="11" type="ORF">As57867_024453</name>
    <name evidence="12" type="ORF">ASTE57867_24530</name>
</gene>
<keyword evidence="13" id="KW-1185">Reference proteome</keyword>
<dbReference type="Gene3D" id="1.50.40.10">
    <property type="entry name" value="Mitochondrial carrier domain"/>
    <property type="match status" value="1"/>
</dbReference>
<keyword evidence="3 10" id="KW-0813">Transport</keyword>
<dbReference type="PANTHER" id="PTHR45624">
    <property type="entry name" value="MITOCHONDRIAL BASIC AMINO ACIDS TRANSPORTER-RELATED"/>
    <property type="match status" value="1"/>
</dbReference>
<feature type="repeat" description="Solcar" evidence="9">
    <location>
        <begin position="1"/>
        <end position="84"/>
    </location>
</feature>
<dbReference type="PROSITE" id="PS50920">
    <property type="entry name" value="SOLCAR"/>
    <property type="match status" value="3"/>
</dbReference>
<keyword evidence="6" id="KW-1133">Transmembrane helix</keyword>
<evidence type="ECO:0000313" key="12">
    <source>
        <dbReference type="EMBL" id="VFU01169.1"/>
    </source>
</evidence>
<feature type="repeat" description="Solcar" evidence="9">
    <location>
        <begin position="92"/>
        <end position="177"/>
    </location>
</feature>
<dbReference type="GO" id="GO:0000064">
    <property type="term" value="F:L-ornithine transmembrane transporter activity"/>
    <property type="evidence" value="ECO:0007669"/>
    <property type="project" value="TreeGrafter"/>
</dbReference>
<feature type="repeat" description="Solcar" evidence="9">
    <location>
        <begin position="190"/>
        <end position="272"/>
    </location>
</feature>
<evidence type="ECO:0000256" key="3">
    <source>
        <dbReference type="ARBA" id="ARBA00022448"/>
    </source>
</evidence>
<dbReference type="InterPro" id="IPR023395">
    <property type="entry name" value="MCP_dom_sf"/>
</dbReference>
<dbReference type="SUPFAM" id="SSF103506">
    <property type="entry name" value="Mitochondrial carrier"/>
    <property type="match status" value="1"/>
</dbReference>
<evidence type="ECO:0000256" key="2">
    <source>
        <dbReference type="ARBA" id="ARBA00006375"/>
    </source>
</evidence>
<evidence type="ECO:0000313" key="13">
    <source>
        <dbReference type="Proteomes" id="UP000332933"/>
    </source>
</evidence>
<dbReference type="GO" id="GO:0031966">
    <property type="term" value="C:mitochondrial membrane"/>
    <property type="evidence" value="ECO:0007669"/>
    <property type="project" value="UniProtKB-SubCell"/>
</dbReference>
<comment type="similarity">
    <text evidence="2 10">Belongs to the mitochondrial carrier (TC 2.A.29) family.</text>
</comment>
<dbReference type="Proteomes" id="UP000332933">
    <property type="component" value="Unassembled WGS sequence"/>
</dbReference>
<keyword evidence="5" id="KW-0677">Repeat</keyword>
<accession>A0A485LUZ6</accession>
<protein>
    <submittedName>
        <fullName evidence="12">Aste57867_24530 protein</fullName>
    </submittedName>
</protein>
<dbReference type="EMBL" id="VJMH01007405">
    <property type="protein sequence ID" value="KAF0683406.1"/>
    <property type="molecule type" value="Genomic_DNA"/>
</dbReference>
<dbReference type="InterPro" id="IPR050567">
    <property type="entry name" value="Mitochondrial_Carrier"/>
</dbReference>
<organism evidence="12 13">
    <name type="scientific">Aphanomyces stellatus</name>
    <dbReference type="NCBI Taxonomy" id="120398"/>
    <lineage>
        <taxon>Eukaryota</taxon>
        <taxon>Sar</taxon>
        <taxon>Stramenopiles</taxon>
        <taxon>Oomycota</taxon>
        <taxon>Saprolegniomycetes</taxon>
        <taxon>Saprolegniales</taxon>
        <taxon>Verrucalvaceae</taxon>
        <taxon>Aphanomyces</taxon>
    </lineage>
</organism>
<keyword evidence="7" id="KW-0496">Mitochondrion</keyword>
<reference evidence="12 13" key="1">
    <citation type="submission" date="2019-03" db="EMBL/GenBank/DDBJ databases">
        <authorList>
            <person name="Gaulin E."/>
            <person name="Dumas B."/>
        </authorList>
    </citation>
    <scope>NUCLEOTIDE SEQUENCE [LARGE SCALE GENOMIC DNA]</scope>
    <source>
        <strain evidence="12">CBS 568.67</strain>
    </source>
</reference>
<dbReference type="InterPro" id="IPR018108">
    <property type="entry name" value="MCP_transmembrane"/>
</dbReference>
<keyword evidence="8 9" id="KW-0472">Membrane</keyword>
<evidence type="ECO:0000256" key="7">
    <source>
        <dbReference type="ARBA" id="ARBA00023128"/>
    </source>
</evidence>